<accession>A0A1H6HVV3</accession>
<dbReference type="Proteomes" id="UP000198561">
    <property type="component" value="Unassembled WGS sequence"/>
</dbReference>
<dbReference type="EMBL" id="FNWQ01000005">
    <property type="protein sequence ID" value="SEH39781.1"/>
    <property type="molecule type" value="Genomic_DNA"/>
</dbReference>
<proteinExistence type="predicted"/>
<evidence type="ECO:0000313" key="2">
    <source>
        <dbReference type="EMBL" id="SEH39781.1"/>
    </source>
</evidence>
<evidence type="ECO:0000313" key="3">
    <source>
        <dbReference type="Proteomes" id="UP000198561"/>
    </source>
</evidence>
<name>A0A1H6HVV3_CHRCI</name>
<sequence>MKRDFSSLENKKQNDLKSISGGSGSSYSIKCNVLNSEGRTDTDYYNDDGSYKSTGWLFAGPAQASNDIN</sequence>
<dbReference type="AlphaFoldDB" id="A0A1H6HVV3"/>
<feature type="compositionally biased region" description="Basic and acidic residues" evidence="1">
    <location>
        <begin position="1"/>
        <end position="15"/>
    </location>
</feature>
<feature type="region of interest" description="Disordered" evidence="1">
    <location>
        <begin position="1"/>
        <end position="27"/>
    </location>
</feature>
<evidence type="ECO:0000256" key="1">
    <source>
        <dbReference type="SAM" id="MobiDB-lite"/>
    </source>
</evidence>
<organism evidence="2 3">
    <name type="scientific">Chryseobacterium culicis</name>
    <dbReference type="NCBI Taxonomy" id="680127"/>
    <lineage>
        <taxon>Bacteria</taxon>
        <taxon>Pseudomonadati</taxon>
        <taxon>Bacteroidota</taxon>
        <taxon>Flavobacteriia</taxon>
        <taxon>Flavobacteriales</taxon>
        <taxon>Weeksellaceae</taxon>
        <taxon>Chryseobacterium group</taxon>
        <taxon>Chryseobacterium</taxon>
    </lineage>
</organism>
<reference evidence="2 3" key="1">
    <citation type="submission" date="2016-10" db="EMBL/GenBank/DDBJ databases">
        <authorList>
            <person name="de Groot N.N."/>
        </authorList>
    </citation>
    <scope>NUCLEOTIDE SEQUENCE [LARGE SCALE GENOMIC DNA]</scope>
    <source>
        <strain evidence="2 3">DSM 23031</strain>
    </source>
</reference>
<dbReference type="OrthoDB" id="769301at2"/>
<gene>
    <name evidence="2" type="ORF">SAMN05421593_3687</name>
</gene>
<protein>
    <submittedName>
        <fullName evidence="2">Putative peptide modification target, TIGR04139 family</fullName>
    </submittedName>
</protein>